<comment type="caution">
    <text evidence="2">The sequence shown here is derived from an EMBL/GenBank/DDBJ whole genome shotgun (WGS) entry which is preliminary data.</text>
</comment>
<name>A0AA40CRL5_9PEZI</name>
<evidence type="ECO:0000313" key="3">
    <source>
        <dbReference type="Proteomes" id="UP001174936"/>
    </source>
</evidence>
<gene>
    <name evidence="2" type="ORF">B0T16DRAFT_170952</name>
</gene>
<reference evidence="2" key="1">
    <citation type="submission" date="2023-06" db="EMBL/GenBank/DDBJ databases">
        <title>Genome-scale phylogeny and comparative genomics of the fungal order Sordariales.</title>
        <authorList>
            <consortium name="Lawrence Berkeley National Laboratory"/>
            <person name="Hensen N."/>
            <person name="Bonometti L."/>
            <person name="Westerberg I."/>
            <person name="Brannstrom I.O."/>
            <person name="Guillou S."/>
            <person name="Cros-Aarteil S."/>
            <person name="Calhoun S."/>
            <person name="Haridas S."/>
            <person name="Kuo A."/>
            <person name="Mondo S."/>
            <person name="Pangilinan J."/>
            <person name="Riley R."/>
            <person name="Labutti K."/>
            <person name="Andreopoulos B."/>
            <person name="Lipzen A."/>
            <person name="Chen C."/>
            <person name="Yanf M."/>
            <person name="Daum C."/>
            <person name="Ng V."/>
            <person name="Clum A."/>
            <person name="Steindorff A."/>
            <person name="Ohm R."/>
            <person name="Martin F."/>
            <person name="Silar P."/>
            <person name="Natvig D."/>
            <person name="Lalanne C."/>
            <person name="Gautier V."/>
            <person name="Ament-Velasquez S.L."/>
            <person name="Kruys A."/>
            <person name="Hutchinson M.I."/>
            <person name="Powell A.J."/>
            <person name="Barry K."/>
            <person name="Miller A.N."/>
            <person name="Grigoriev I.V."/>
            <person name="Debuchy R."/>
            <person name="Gladieux P."/>
            <person name="Thoren M.H."/>
            <person name="Johannesson H."/>
        </authorList>
    </citation>
    <scope>NUCLEOTIDE SEQUENCE</scope>
    <source>
        <strain evidence="2">SMH2532-1</strain>
    </source>
</reference>
<sequence>MMTSVLPPLASRQMNLRLHPSKGKPLRFEVCLTADRPSSAWTVWDRWVKRHFTQQGQHGRQSESATSSNPEQSSHTILFLECAPPFQKRKQQTWDGGETQPAPRTARHVPRGSPRNTPQPAPTDREPRSQGLGIGAPGHSGTWARLSALSFSL</sequence>
<dbReference type="AlphaFoldDB" id="A0AA40CRL5"/>
<feature type="region of interest" description="Disordered" evidence="1">
    <location>
        <begin position="53"/>
        <end position="76"/>
    </location>
</feature>
<protein>
    <submittedName>
        <fullName evidence="2">Uncharacterized protein</fullName>
    </submittedName>
</protein>
<evidence type="ECO:0000313" key="2">
    <source>
        <dbReference type="EMBL" id="KAK0646913.1"/>
    </source>
</evidence>
<evidence type="ECO:0000256" key="1">
    <source>
        <dbReference type="SAM" id="MobiDB-lite"/>
    </source>
</evidence>
<dbReference type="EMBL" id="JAULSV010000004">
    <property type="protein sequence ID" value="KAK0646913.1"/>
    <property type="molecule type" value="Genomic_DNA"/>
</dbReference>
<accession>A0AA40CRL5</accession>
<dbReference type="Proteomes" id="UP001174936">
    <property type="component" value="Unassembled WGS sequence"/>
</dbReference>
<feature type="region of interest" description="Disordered" evidence="1">
    <location>
        <begin position="88"/>
        <end position="142"/>
    </location>
</feature>
<organism evidence="2 3">
    <name type="scientific">Cercophora newfieldiana</name>
    <dbReference type="NCBI Taxonomy" id="92897"/>
    <lineage>
        <taxon>Eukaryota</taxon>
        <taxon>Fungi</taxon>
        <taxon>Dikarya</taxon>
        <taxon>Ascomycota</taxon>
        <taxon>Pezizomycotina</taxon>
        <taxon>Sordariomycetes</taxon>
        <taxon>Sordariomycetidae</taxon>
        <taxon>Sordariales</taxon>
        <taxon>Lasiosphaeriaceae</taxon>
        <taxon>Cercophora</taxon>
    </lineage>
</organism>
<proteinExistence type="predicted"/>
<keyword evidence="3" id="KW-1185">Reference proteome</keyword>